<dbReference type="EMBL" id="CADCWJ010000507">
    <property type="protein sequence ID" value="CAA9569526.1"/>
    <property type="molecule type" value="Genomic_DNA"/>
</dbReference>
<gene>
    <name evidence="1" type="ORF">AVDCRST_MAG87-2277</name>
</gene>
<proteinExistence type="predicted"/>
<dbReference type="AlphaFoldDB" id="A0A6J4VA02"/>
<organism evidence="1">
    <name type="scientific">uncultured Thermomicrobiales bacterium</name>
    <dbReference type="NCBI Taxonomy" id="1645740"/>
    <lineage>
        <taxon>Bacteria</taxon>
        <taxon>Pseudomonadati</taxon>
        <taxon>Thermomicrobiota</taxon>
        <taxon>Thermomicrobia</taxon>
        <taxon>Thermomicrobiales</taxon>
        <taxon>environmental samples</taxon>
    </lineage>
</organism>
<protein>
    <submittedName>
        <fullName evidence="1">Uncharacterized protein</fullName>
    </submittedName>
</protein>
<name>A0A6J4VA02_9BACT</name>
<evidence type="ECO:0000313" key="1">
    <source>
        <dbReference type="EMBL" id="CAA9569526.1"/>
    </source>
</evidence>
<accession>A0A6J4VA02</accession>
<sequence>MGTRPVVLDAEHNAHGIPPFDTGVTNGSARISSNREDVGFKAGGPIVGERVTSAISLAAGPGVWCEPGNPFPAARRRLRYKEATPVAVLDFPTPR</sequence>
<reference evidence="1" key="1">
    <citation type="submission" date="2020-02" db="EMBL/GenBank/DDBJ databases">
        <authorList>
            <person name="Meier V. D."/>
        </authorList>
    </citation>
    <scope>NUCLEOTIDE SEQUENCE</scope>
    <source>
        <strain evidence="1">AVDCRST_MAG87</strain>
    </source>
</reference>